<comment type="caution">
    <text evidence="1">The sequence shown here is derived from an EMBL/GenBank/DDBJ whole genome shotgun (WGS) entry which is preliminary data.</text>
</comment>
<dbReference type="Proteomes" id="UP000472355">
    <property type="component" value="Unassembled WGS sequence"/>
</dbReference>
<sequence length="71" mass="7988">MDVKQRIVCPACGEGFIVNPKPPEEYYHMVGDINPIRLPISTQPHCDNCNVNYNISINTQTLEISISSIKK</sequence>
<gene>
    <name evidence="1" type="ORF">EXM65_12590</name>
</gene>
<evidence type="ECO:0000313" key="1">
    <source>
        <dbReference type="EMBL" id="NFA43386.1"/>
    </source>
</evidence>
<reference evidence="1 2" key="1">
    <citation type="submission" date="2019-02" db="EMBL/GenBank/DDBJ databases">
        <title>Genome sequencing of Clostridium botulinum clinical isolates.</title>
        <authorList>
            <person name="Brunt J."/>
            <person name="Van Vliet A.H.M."/>
            <person name="Stringer S.C."/>
            <person name="Grant K.A."/>
            <person name="Carter A.C."/>
            <person name="Peck M.W."/>
        </authorList>
    </citation>
    <scope>NUCLEOTIDE SEQUENCE [LARGE SCALE GENOMIC DNA]</scope>
    <source>
        <strain evidence="1 2">H113700579</strain>
    </source>
</reference>
<dbReference type="RefSeq" id="WP_061309231.1">
    <property type="nucleotide sequence ID" value="NZ_LFQX01000039.1"/>
</dbReference>
<dbReference type="EMBL" id="SGKU01000037">
    <property type="protein sequence ID" value="NFA43386.1"/>
    <property type="molecule type" value="Genomic_DNA"/>
</dbReference>
<dbReference type="AlphaFoldDB" id="A0A6M0SSQ1"/>
<accession>A0A6M0SSQ1</accession>
<proteinExistence type="predicted"/>
<evidence type="ECO:0000313" key="2">
    <source>
        <dbReference type="Proteomes" id="UP000472355"/>
    </source>
</evidence>
<protein>
    <submittedName>
        <fullName evidence="1">Uncharacterized protein</fullName>
    </submittedName>
</protein>
<organism evidence="1 2">
    <name type="scientific">Clostridium botulinum</name>
    <dbReference type="NCBI Taxonomy" id="1491"/>
    <lineage>
        <taxon>Bacteria</taxon>
        <taxon>Bacillati</taxon>
        <taxon>Bacillota</taxon>
        <taxon>Clostridia</taxon>
        <taxon>Eubacteriales</taxon>
        <taxon>Clostridiaceae</taxon>
        <taxon>Clostridium</taxon>
    </lineage>
</organism>
<name>A0A6M0SSQ1_CLOBO</name>